<proteinExistence type="predicted"/>
<dbReference type="KEGG" id="cyc:PCC7424_4545"/>
<dbReference type="Proteomes" id="UP000002384">
    <property type="component" value="Chromosome"/>
</dbReference>
<protein>
    <submittedName>
        <fullName evidence="1">Uncharacterized protein</fullName>
    </submittedName>
</protein>
<organism evidence="1 2">
    <name type="scientific">Gloeothece citriformis (strain PCC 7424)</name>
    <name type="common">Cyanothece sp. (strain PCC 7424)</name>
    <dbReference type="NCBI Taxonomy" id="65393"/>
    <lineage>
        <taxon>Bacteria</taxon>
        <taxon>Bacillati</taxon>
        <taxon>Cyanobacteriota</taxon>
        <taxon>Cyanophyceae</taxon>
        <taxon>Oscillatoriophycideae</taxon>
        <taxon>Chroococcales</taxon>
        <taxon>Aphanothecaceae</taxon>
        <taxon>Gloeothece</taxon>
        <taxon>Gloeothece citriformis</taxon>
    </lineage>
</organism>
<dbReference type="RefSeq" id="WP_015956491.1">
    <property type="nucleotide sequence ID" value="NC_011729.1"/>
</dbReference>
<gene>
    <name evidence="1" type="ordered locus">PCC7424_4545</name>
</gene>
<dbReference type="HOGENOM" id="CLU_3268876_0_0_3"/>
<accession>B7KAD4</accession>
<sequence length="43" mass="4965">MAINTKEMTEQEGGKSWNKPQVLVIIPKTKVNAIIKRYLHLNE</sequence>
<name>B7KAD4_GLOC7</name>
<dbReference type="AlphaFoldDB" id="B7KAD4"/>
<dbReference type="EMBL" id="CP001291">
    <property type="protein sequence ID" value="ACK72908.1"/>
    <property type="molecule type" value="Genomic_DNA"/>
</dbReference>
<evidence type="ECO:0000313" key="1">
    <source>
        <dbReference type="EMBL" id="ACK72908.1"/>
    </source>
</evidence>
<keyword evidence="2" id="KW-1185">Reference proteome</keyword>
<evidence type="ECO:0000313" key="2">
    <source>
        <dbReference type="Proteomes" id="UP000002384"/>
    </source>
</evidence>
<reference evidence="2" key="1">
    <citation type="journal article" date="2011" name="MBio">
        <title>Novel metabolic attributes of the genus Cyanothece, comprising a group of unicellular nitrogen-fixing Cyanobacteria.</title>
        <authorList>
            <person name="Bandyopadhyay A."/>
            <person name="Elvitigala T."/>
            <person name="Welsh E."/>
            <person name="Stockel J."/>
            <person name="Liberton M."/>
            <person name="Min H."/>
            <person name="Sherman L.A."/>
            <person name="Pakrasi H.B."/>
        </authorList>
    </citation>
    <scope>NUCLEOTIDE SEQUENCE [LARGE SCALE GENOMIC DNA]</scope>
    <source>
        <strain evidence="2">PCC 7424</strain>
    </source>
</reference>